<gene>
    <name evidence="3" type="ORF">NQ314_011334</name>
</gene>
<dbReference type="EMBL" id="JANEYF010003155">
    <property type="protein sequence ID" value="KAJ8938798.1"/>
    <property type="molecule type" value="Genomic_DNA"/>
</dbReference>
<feature type="domain" description="SLC12A transporter C-terminal" evidence="2">
    <location>
        <begin position="40"/>
        <end position="81"/>
    </location>
</feature>
<protein>
    <recommendedName>
        <fullName evidence="2">SLC12A transporter C-terminal domain-containing protein</fullName>
    </recommendedName>
</protein>
<accession>A0AAV8XJR0</accession>
<dbReference type="Proteomes" id="UP001162156">
    <property type="component" value="Unassembled WGS sequence"/>
</dbReference>
<dbReference type="GO" id="GO:0022857">
    <property type="term" value="F:transmembrane transporter activity"/>
    <property type="evidence" value="ECO:0007669"/>
    <property type="project" value="InterPro"/>
</dbReference>
<name>A0AAV8XJR0_9CUCU</name>
<dbReference type="GO" id="GO:0016020">
    <property type="term" value="C:membrane"/>
    <property type="evidence" value="ECO:0007669"/>
    <property type="project" value="InterPro"/>
</dbReference>
<dbReference type="GO" id="GO:0006811">
    <property type="term" value="P:monoatomic ion transport"/>
    <property type="evidence" value="ECO:0007669"/>
    <property type="project" value="InterPro"/>
</dbReference>
<proteinExistence type="predicted"/>
<feature type="region of interest" description="Disordered" evidence="1">
    <location>
        <begin position="1"/>
        <end position="40"/>
    </location>
</feature>
<dbReference type="Pfam" id="PF03522">
    <property type="entry name" value="SLC12"/>
    <property type="match status" value="1"/>
</dbReference>
<dbReference type="AlphaFoldDB" id="A0AAV8XJR0"/>
<sequence length="82" mass="9261">MTSSNSDRSLQHNLRDVISAAPNPDDSIKKGKSIGESVGDTGCEDQLELKEQISQSRLFFFQKKQKREGTIDVWWLYDDGGK</sequence>
<keyword evidence="4" id="KW-1185">Reference proteome</keyword>
<reference evidence="3" key="1">
    <citation type="journal article" date="2023" name="Insect Mol. Biol.">
        <title>Genome sequencing provides insights into the evolution of gene families encoding plant cell wall-degrading enzymes in longhorned beetles.</title>
        <authorList>
            <person name="Shin N.R."/>
            <person name="Okamura Y."/>
            <person name="Kirsch R."/>
            <person name="Pauchet Y."/>
        </authorList>
    </citation>
    <scope>NUCLEOTIDE SEQUENCE</scope>
    <source>
        <strain evidence="3">RBIC_L_NR</strain>
    </source>
</reference>
<evidence type="ECO:0000313" key="4">
    <source>
        <dbReference type="Proteomes" id="UP001162156"/>
    </source>
</evidence>
<evidence type="ECO:0000256" key="1">
    <source>
        <dbReference type="SAM" id="MobiDB-lite"/>
    </source>
</evidence>
<comment type="caution">
    <text evidence="3">The sequence shown here is derived from an EMBL/GenBank/DDBJ whole genome shotgun (WGS) entry which is preliminary data.</text>
</comment>
<dbReference type="InterPro" id="IPR018491">
    <property type="entry name" value="SLC12_C"/>
</dbReference>
<evidence type="ECO:0000313" key="3">
    <source>
        <dbReference type="EMBL" id="KAJ8938798.1"/>
    </source>
</evidence>
<evidence type="ECO:0000259" key="2">
    <source>
        <dbReference type="Pfam" id="PF03522"/>
    </source>
</evidence>
<organism evidence="3 4">
    <name type="scientific">Rhamnusium bicolor</name>
    <dbReference type="NCBI Taxonomy" id="1586634"/>
    <lineage>
        <taxon>Eukaryota</taxon>
        <taxon>Metazoa</taxon>
        <taxon>Ecdysozoa</taxon>
        <taxon>Arthropoda</taxon>
        <taxon>Hexapoda</taxon>
        <taxon>Insecta</taxon>
        <taxon>Pterygota</taxon>
        <taxon>Neoptera</taxon>
        <taxon>Endopterygota</taxon>
        <taxon>Coleoptera</taxon>
        <taxon>Polyphaga</taxon>
        <taxon>Cucujiformia</taxon>
        <taxon>Chrysomeloidea</taxon>
        <taxon>Cerambycidae</taxon>
        <taxon>Lepturinae</taxon>
        <taxon>Rhagiini</taxon>
        <taxon>Rhamnusium</taxon>
    </lineage>
</organism>